<dbReference type="AlphaFoldDB" id="A0A6V8MIQ7"/>
<dbReference type="Proteomes" id="UP000556026">
    <property type="component" value="Unassembled WGS sequence"/>
</dbReference>
<comment type="caution">
    <text evidence="3">The sequence shown here is derived from an EMBL/GenBank/DDBJ whole genome shotgun (WGS) entry which is preliminary data.</text>
</comment>
<accession>A0A6V8MIQ7</accession>
<dbReference type="Pfam" id="PF12729">
    <property type="entry name" value="4HB_MCP_1"/>
    <property type="match status" value="1"/>
</dbReference>
<feature type="transmembrane region" description="Helical" evidence="1">
    <location>
        <begin position="13"/>
        <end position="33"/>
    </location>
</feature>
<keyword evidence="1" id="KW-0472">Membrane</keyword>
<evidence type="ECO:0000313" key="4">
    <source>
        <dbReference type="Proteomes" id="UP000556026"/>
    </source>
</evidence>
<feature type="domain" description="Chemotaxis methyl-accepting receptor HlyB-like 4HB MCP" evidence="2">
    <location>
        <begin position="6"/>
        <end position="74"/>
    </location>
</feature>
<evidence type="ECO:0000313" key="3">
    <source>
        <dbReference type="EMBL" id="GFO59891.1"/>
    </source>
</evidence>
<keyword evidence="1" id="KW-1133">Transmembrane helix</keyword>
<reference evidence="4" key="1">
    <citation type="submission" date="2020-06" db="EMBL/GenBank/DDBJ databases">
        <title>Draft genomic sequence of Geomonas sp. Red330.</title>
        <authorList>
            <person name="Itoh H."/>
            <person name="Zhenxing X."/>
            <person name="Ushijima N."/>
            <person name="Masuda Y."/>
            <person name="Shiratori Y."/>
            <person name="Senoo K."/>
        </authorList>
    </citation>
    <scope>NUCLEOTIDE SEQUENCE [LARGE SCALE GENOMIC DNA]</scope>
    <source>
        <strain evidence="4">Red330</strain>
    </source>
</reference>
<organism evidence="3 4">
    <name type="scientific">Geomonas silvestris</name>
    <dbReference type="NCBI Taxonomy" id="2740184"/>
    <lineage>
        <taxon>Bacteria</taxon>
        <taxon>Pseudomonadati</taxon>
        <taxon>Thermodesulfobacteriota</taxon>
        <taxon>Desulfuromonadia</taxon>
        <taxon>Geobacterales</taxon>
        <taxon>Geobacteraceae</taxon>
        <taxon>Geomonas</taxon>
    </lineage>
</organism>
<protein>
    <recommendedName>
        <fullName evidence="2">Chemotaxis methyl-accepting receptor HlyB-like 4HB MCP domain-containing protein</fullName>
    </recommendedName>
</protein>
<dbReference type="EMBL" id="BLXX01000006">
    <property type="protein sequence ID" value="GFO59891.1"/>
    <property type="molecule type" value="Genomic_DNA"/>
</dbReference>
<keyword evidence="4" id="KW-1185">Reference proteome</keyword>
<sequence length="77" mass="8508">MQWFKDLRIGTKLVIAFMLLMSLNIMLGAFMVIELNKITKQSDDVASTQIPGIVAISSLSEAFGSYRRGELLAVLSD</sequence>
<name>A0A6V8MIQ7_9BACT</name>
<proteinExistence type="predicted"/>
<evidence type="ECO:0000259" key="2">
    <source>
        <dbReference type="Pfam" id="PF12729"/>
    </source>
</evidence>
<evidence type="ECO:0000256" key="1">
    <source>
        <dbReference type="SAM" id="Phobius"/>
    </source>
</evidence>
<dbReference type="InterPro" id="IPR024478">
    <property type="entry name" value="HlyB_4HB_MCP"/>
</dbReference>
<keyword evidence="1" id="KW-0812">Transmembrane</keyword>
<gene>
    <name evidence="3" type="ORF">GMST_22160</name>
</gene>